<sequence>MCRREAPGGLPSVPYLQRSVRVDLVIARPANVIMPRV</sequence>
<proteinExistence type="predicted"/>
<dbReference type="EMBL" id="CP003098">
    <property type="protein sequence ID" value="AET33381.1"/>
    <property type="molecule type" value="Genomic_DNA"/>
</dbReference>
<dbReference type="HOGENOM" id="CLU_3338623_0_0_2"/>
<protein>
    <submittedName>
        <fullName evidence="1">Uncharacterized protein</fullName>
    </submittedName>
</protein>
<evidence type="ECO:0000313" key="1">
    <source>
        <dbReference type="EMBL" id="AET33381.1"/>
    </source>
</evidence>
<dbReference type="Proteomes" id="UP000005867">
    <property type="component" value="Chromosome"/>
</dbReference>
<keyword evidence="2" id="KW-1185">Reference proteome</keyword>
<name>G7VI21_9CREN</name>
<gene>
    <name evidence="1" type="ORF">P186_1980</name>
</gene>
<dbReference type="BioCyc" id="PSP1104324:GJSN-1937-MONOMER"/>
<dbReference type="AlphaFoldDB" id="G7VI21"/>
<reference evidence="1 2" key="1">
    <citation type="journal article" date="2012" name="J. Bacteriol.">
        <title>Complete genome sequence of strain 1860, a crenarchaeon of the genus pyrobaculum able to grow with various electron acceptors.</title>
        <authorList>
            <person name="Mardanov A.V."/>
            <person name="Gumerov V.M."/>
            <person name="Slobodkina G.B."/>
            <person name="Beletsky A.V."/>
            <person name="Bonch-Osmolovskaya E.A."/>
            <person name="Ravin N.V."/>
            <person name="Skryabin K.G."/>
        </authorList>
    </citation>
    <scope>NUCLEOTIDE SEQUENCE [LARGE SCALE GENOMIC DNA]</scope>
    <source>
        <strain evidence="1 2">1860</strain>
    </source>
</reference>
<organism evidence="1 2">
    <name type="scientific">Pyrobaculum ferrireducens</name>
    <dbReference type="NCBI Taxonomy" id="1104324"/>
    <lineage>
        <taxon>Archaea</taxon>
        <taxon>Thermoproteota</taxon>
        <taxon>Thermoprotei</taxon>
        <taxon>Thermoproteales</taxon>
        <taxon>Thermoproteaceae</taxon>
        <taxon>Pyrobaculum</taxon>
    </lineage>
</organism>
<accession>G7VI21</accession>
<dbReference type="KEGG" id="pyr:P186_1980"/>
<evidence type="ECO:0000313" key="2">
    <source>
        <dbReference type="Proteomes" id="UP000005867"/>
    </source>
</evidence>